<feature type="region of interest" description="Disordered" evidence="1">
    <location>
        <begin position="122"/>
        <end position="160"/>
    </location>
</feature>
<dbReference type="RefSeq" id="WP_274958556.1">
    <property type="nucleotide sequence ID" value="NZ_DYWQ01000025.1"/>
</dbReference>
<evidence type="ECO:0000256" key="2">
    <source>
        <dbReference type="SAM" id="Phobius"/>
    </source>
</evidence>
<dbReference type="Proteomes" id="UP000697330">
    <property type="component" value="Unassembled WGS sequence"/>
</dbReference>
<protein>
    <submittedName>
        <fullName evidence="3">Uncharacterized protein</fullName>
    </submittedName>
</protein>
<accession>A0A921GEH2</accession>
<organism evidence="3 4">
    <name type="scientific">Thermophilibacter provencensis</name>
    <dbReference type="NCBI Taxonomy" id="1852386"/>
    <lineage>
        <taxon>Bacteria</taxon>
        <taxon>Bacillati</taxon>
        <taxon>Actinomycetota</taxon>
        <taxon>Coriobacteriia</taxon>
        <taxon>Coriobacteriales</taxon>
        <taxon>Atopobiaceae</taxon>
        <taxon>Thermophilibacter</taxon>
    </lineage>
</organism>
<gene>
    <name evidence="3" type="ORF">K8U72_01780</name>
</gene>
<feature type="compositionally biased region" description="Basic and acidic residues" evidence="1">
    <location>
        <begin position="66"/>
        <end position="81"/>
    </location>
</feature>
<proteinExistence type="predicted"/>
<name>A0A921GEH2_9ACTN</name>
<feature type="compositionally biased region" description="Low complexity" evidence="1">
    <location>
        <begin position="12"/>
        <end position="32"/>
    </location>
</feature>
<keyword evidence="2" id="KW-1133">Transmembrane helix</keyword>
<reference evidence="3" key="2">
    <citation type="submission" date="2021-09" db="EMBL/GenBank/DDBJ databases">
        <authorList>
            <person name="Gilroy R."/>
        </authorList>
    </citation>
    <scope>NUCLEOTIDE SEQUENCE</scope>
    <source>
        <strain evidence="3">CHK124-7917</strain>
    </source>
</reference>
<evidence type="ECO:0000256" key="1">
    <source>
        <dbReference type="SAM" id="MobiDB-lite"/>
    </source>
</evidence>
<reference evidence="3" key="1">
    <citation type="journal article" date="2021" name="PeerJ">
        <title>Extensive microbial diversity within the chicken gut microbiome revealed by metagenomics and culture.</title>
        <authorList>
            <person name="Gilroy R."/>
            <person name="Ravi A."/>
            <person name="Getino M."/>
            <person name="Pursley I."/>
            <person name="Horton D.L."/>
            <person name="Alikhan N.F."/>
            <person name="Baker D."/>
            <person name="Gharbi K."/>
            <person name="Hall N."/>
            <person name="Watson M."/>
            <person name="Adriaenssens E.M."/>
            <person name="Foster-Nyarko E."/>
            <person name="Jarju S."/>
            <person name="Secka A."/>
            <person name="Antonio M."/>
            <person name="Oren A."/>
            <person name="Chaudhuri R.R."/>
            <person name="La Ragione R."/>
            <person name="Hildebrand F."/>
            <person name="Pallen M.J."/>
        </authorList>
    </citation>
    <scope>NUCLEOTIDE SEQUENCE</scope>
    <source>
        <strain evidence="3">CHK124-7917</strain>
    </source>
</reference>
<keyword evidence="2" id="KW-0812">Transmembrane</keyword>
<dbReference type="AlphaFoldDB" id="A0A921GEH2"/>
<dbReference type="EMBL" id="DYWQ01000025">
    <property type="protein sequence ID" value="HJF44506.1"/>
    <property type="molecule type" value="Genomic_DNA"/>
</dbReference>
<sequence>MADGQRRRPAHGAPQASARGARGPRAAGARQRLASDSDRISTIRAGQGARVTTRSNAAEAAGRARHNAEERYYERHPEARSAHGGPRRSRKNVVLLVLAALAAMILVFFLGRCAAAVLSPASEEAAPQQGHGQTALTDAEREYQEQQTEHDAGSEQTGVDGTVSYEGVTYALRQLDDGGMGLVRVGSDGADEVLAELGGTPIALVRRAETLLVPENRDGAWDVVCYVIGGHGSATYVAGQDGSMVQGVGEATSVELSGATLRVTDASGSVTEVALE</sequence>
<feature type="region of interest" description="Disordered" evidence="1">
    <location>
        <begin position="1"/>
        <end position="88"/>
    </location>
</feature>
<comment type="caution">
    <text evidence="3">The sequence shown here is derived from an EMBL/GenBank/DDBJ whole genome shotgun (WGS) entry which is preliminary data.</text>
</comment>
<feature type="compositionally biased region" description="Basic and acidic residues" evidence="1">
    <location>
        <begin position="138"/>
        <end position="153"/>
    </location>
</feature>
<evidence type="ECO:0000313" key="4">
    <source>
        <dbReference type="Proteomes" id="UP000697330"/>
    </source>
</evidence>
<evidence type="ECO:0000313" key="3">
    <source>
        <dbReference type="EMBL" id="HJF44506.1"/>
    </source>
</evidence>
<keyword evidence="2" id="KW-0472">Membrane</keyword>
<feature type="transmembrane region" description="Helical" evidence="2">
    <location>
        <begin position="93"/>
        <end position="111"/>
    </location>
</feature>